<protein>
    <recommendedName>
        <fullName evidence="2">Fido domain-containing protein</fullName>
    </recommendedName>
</protein>
<dbReference type="InterPro" id="IPR036597">
    <property type="entry name" value="Fido-like_dom_sf"/>
</dbReference>
<evidence type="ECO:0008006" key="2">
    <source>
        <dbReference type="Google" id="ProtNLM"/>
    </source>
</evidence>
<dbReference type="RefSeq" id="WP_013022036.1">
    <property type="nucleotide sequence ID" value="NZ_SPQY01000004.1"/>
</dbReference>
<name>D3VQN5_MYCAA</name>
<accession>D3VQN5</accession>
<gene>
    <name evidence="1" type="ordered locus">MAGa4170</name>
</gene>
<reference evidence="1" key="1">
    <citation type="submission" date="2009-11" db="EMBL/GenBank/DDBJ databases">
        <authorList>
            <person name="Prasad N."/>
            <person name="Shashidhara L.S."/>
        </authorList>
    </citation>
    <scope>NUCLEOTIDE SEQUENCE</scope>
    <source>
        <strain evidence="1">5632</strain>
    </source>
</reference>
<dbReference type="Gene3D" id="1.10.3290.10">
    <property type="entry name" value="Fido-like domain"/>
    <property type="match status" value="1"/>
</dbReference>
<evidence type="ECO:0000313" key="1">
    <source>
        <dbReference type="EMBL" id="CBH40630.1"/>
    </source>
</evidence>
<dbReference type="SUPFAM" id="SSF140931">
    <property type="entry name" value="Fic-like"/>
    <property type="match status" value="1"/>
</dbReference>
<sequence length="95" mass="11586">MWDKRIIDTFEIGTFKDLCQIHHYIFQDVFEFNGKKRTVNIYKNNFMFALYLFLDNNLSQIDKIPENIFDEIIDKYAQMNICILWIWGLQNKNLI</sequence>
<dbReference type="AlphaFoldDB" id="D3VQN5"/>
<dbReference type="Proteomes" id="UP000006902">
    <property type="component" value="Chromosome"/>
</dbReference>
<organism evidence="1">
    <name type="scientific">Mycoplasmopsis agalactiae</name>
    <name type="common">Mycoplasma agalactiae</name>
    <dbReference type="NCBI Taxonomy" id="2110"/>
    <lineage>
        <taxon>Bacteria</taxon>
        <taxon>Bacillati</taxon>
        <taxon>Mycoplasmatota</taxon>
        <taxon>Mycoplasmoidales</taxon>
        <taxon>Metamycoplasmataceae</taxon>
        <taxon>Mycoplasmopsis</taxon>
    </lineage>
</organism>
<dbReference type="KEGG" id="mal:MAGa4170"/>
<proteinExistence type="predicted"/>
<dbReference type="EMBL" id="FP671138">
    <property type="protein sequence ID" value="CBH40630.1"/>
    <property type="molecule type" value="Genomic_DNA"/>
</dbReference>
<dbReference type="eggNOG" id="COG2184">
    <property type="taxonomic scope" value="Bacteria"/>
</dbReference>